<evidence type="ECO:0000313" key="3">
    <source>
        <dbReference type="EMBL" id="MFC6867314.1"/>
    </source>
</evidence>
<protein>
    <submittedName>
        <fullName evidence="3">Type IV toxin-antitoxin system AbiEi family antitoxin domain-containing protein</fullName>
    </submittedName>
</protein>
<feature type="domain" description="AbiEi antitoxin N-terminal" evidence="2">
    <location>
        <begin position="9"/>
        <end position="42"/>
    </location>
</feature>
<dbReference type="RefSeq" id="WP_345403238.1">
    <property type="nucleotide sequence ID" value="NZ_BAABLA010000114.1"/>
</dbReference>
<dbReference type="Pfam" id="PF13338">
    <property type="entry name" value="AbiEi_4"/>
    <property type="match status" value="1"/>
</dbReference>
<sequence>MGTIGEAPFTRADALAAGVSPATIRRRLQDGDWTTLRRGVYVPRAVLAAADTPERRHTLDAAAVLLTLRHHDALVAGTSAARILGLDTLAPPPDDVVIATSDPAKGQRRRGYVLRYADVPPHHRTTKHGVALTSAARTVIDLARSLTLREGVVLADSALRQQLATLPELHTLARDCYTTPGICGAYRAIEHADPKSESVLESLSRVAMREQGLPEPRTQVVICDAYGPIARADFFWERFGVVGEADGIGKYAPDGRRTTAESSARRNVARNESSTPGTRSCDGAGGTRTVLRC</sequence>
<feature type="region of interest" description="Disordered" evidence="1">
    <location>
        <begin position="250"/>
        <end position="288"/>
    </location>
</feature>
<accession>A0ABW2BZM0</accession>
<proteinExistence type="predicted"/>
<name>A0ABW2BZM0_9PSEU</name>
<keyword evidence="4" id="KW-1185">Reference proteome</keyword>
<evidence type="ECO:0000313" key="4">
    <source>
        <dbReference type="Proteomes" id="UP001596337"/>
    </source>
</evidence>
<dbReference type="Proteomes" id="UP001596337">
    <property type="component" value="Unassembled WGS sequence"/>
</dbReference>
<evidence type="ECO:0000256" key="1">
    <source>
        <dbReference type="SAM" id="MobiDB-lite"/>
    </source>
</evidence>
<evidence type="ECO:0000259" key="2">
    <source>
        <dbReference type="Pfam" id="PF13338"/>
    </source>
</evidence>
<dbReference type="EMBL" id="JBHSXX010000001">
    <property type="protein sequence ID" value="MFC6867314.1"/>
    <property type="molecule type" value="Genomic_DNA"/>
</dbReference>
<gene>
    <name evidence="3" type="ORF">ACFQGD_09140</name>
</gene>
<organism evidence="3 4">
    <name type="scientific">Haloechinothrix salitolerans</name>
    <dbReference type="NCBI Taxonomy" id="926830"/>
    <lineage>
        <taxon>Bacteria</taxon>
        <taxon>Bacillati</taxon>
        <taxon>Actinomycetota</taxon>
        <taxon>Actinomycetes</taxon>
        <taxon>Pseudonocardiales</taxon>
        <taxon>Pseudonocardiaceae</taxon>
        <taxon>Haloechinothrix</taxon>
    </lineage>
</organism>
<dbReference type="InterPro" id="IPR025159">
    <property type="entry name" value="AbiEi_N"/>
</dbReference>
<reference evidence="4" key="1">
    <citation type="journal article" date="2019" name="Int. J. Syst. Evol. Microbiol.">
        <title>The Global Catalogue of Microorganisms (GCM) 10K type strain sequencing project: providing services to taxonomists for standard genome sequencing and annotation.</title>
        <authorList>
            <consortium name="The Broad Institute Genomics Platform"/>
            <consortium name="The Broad Institute Genome Sequencing Center for Infectious Disease"/>
            <person name="Wu L."/>
            <person name="Ma J."/>
        </authorList>
    </citation>
    <scope>NUCLEOTIDE SEQUENCE [LARGE SCALE GENOMIC DNA]</scope>
    <source>
        <strain evidence="4">KCTC 32255</strain>
    </source>
</reference>
<comment type="caution">
    <text evidence="3">The sequence shown here is derived from an EMBL/GenBank/DDBJ whole genome shotgun (WGS) entry which is preliminary data.</text>
</comment>